<evidence type="ECO:0000256" key="1">
    <source>
        <dbReference type="ARBA" id="ARBA00003343"/>
    </source>
</evidence>
<organism evidence="8 9">
    <name type="scientific">Trametes cubensis</name>
    <dbReference type="NCBI Taxonomy" id="1111947"/>
    <lineage>
        <taxon>Eukaryota</taxon>
        <taxon>Fungi</taxon>
        <taxon>Dikarya</taxon>
        <taxon>Basidiomycota</taxon>
        <taxon>Agaricomycotina</taxon>
        <taxon>Agaricomycetes</taxon>
        <taxon>Polyporales</taxon>
        <taxon>Polyporaceae</taxon>
        <taxon>Trametes</taxon>
    </lineage>
</organism>
<dbReference type="InterPro" id="IPR042080">
    <property type="entry name" value="RNA_2'-PTrans_N"/>
</dbReference>
<evidence type="ECO:0000256" key="5">
    <source>
        <dbReference type="ARBA" id="ARBA00023027"/>
    </source>
</evidence>
<dbReference type="InterPro" id="IPR015339">
    <property type="entry name" value="Immunomodulatory_FIP-Fve_fun"/>
</dbReference>
<protein>
    <recommendedName>
        <fullName evidence="3">2'-phosphotransferase</fullName>
        <ecNumber evidence="3">2.7.1.160</ecNumber>
    </recommendedName>
</protein>
<comment type="function">
    <text evidence="1">Catalyzes the last step of tRNA splicing, the transfer of the splice junction 2'-phosphate from ligated tRNA to NAD to produce ADP-ribose 1''-2'' cyclic phosphate.</text>
</comment>
<feature type="compositionally biased region" description="Gly residues" evidence="7">
    <location>
        <begin position="25"/>
        <end position="39"/>
    </location>
</feature>
<comment type="caution">
    <text evidence="8">The sequence shown here is derived from an EMBL/GenBank/DDBJ whole genome shotgun (WGS) entry which is preliminary data.</text>
</comment>
<feature type="region of interest" description="Disordered" evidence="7">
    <location>
        <begin position="1"/>
        <end position="50"/>
    </location>
</feature>
<dbReference type="Gene3D" id="3.20.170.30">
    <property type="match status" value="1"/>
</dbReference>
<dbReference type="PANTHER" id="PTHR12684">
    <property type="entry name" value="PUTATIVE PHOSPHOTRANSFERASE"/>
    <property type="match status" value="1"/>
</dbReference>
<dbReference type="SUPFAM" id="SSF56399">
    <property type="entry name" value="ADP-ribosylation"/>
    <property type="match status" value="1"/>
</dbReference>
<dbReference type="Gene3D" id="1.10.10.970">
    <property type="entry name" value="RNA 2'-phosphotransferase, Tpt1/KptA family, N-terminal domain"/>
    <property type="match status" value="1"/>
</dbReference>
<gene>
    <name evidence="8" type="ORF">ONZ51_g8082</name>
</gene>
<dbReference type="GO" id="GO:0002682">
    <property type="term" value="P:regulation of immune system process"/>
    <property type="evidence" value="ECO:0007669"/>
    <property type="project" value="InterPro"/>
</dbReference>
<feature type="region of interest" description="Disordered" evidence="7">
    <location>
        <begin position="274"/>
        <end position="303"/>
    </location>
</feature>
<evidence type="ECO:0000256" key="3">
    <source>
        <dbReference type="ARBA" id="ARBA00012007"/>
    </source>
</evidence>
<evidence type="ECO:0000313" key="8">
    <source>
        <dbReference type="EMBL" id="KAJ8473093.1"/>
    </source>
</evidence>
<keyword evidence="9" id="KW-1185">Reference proteome</keyword>
<comment type="catalytic activity">
    <reaction evidence="6">
        <text>2'-phospho-[ligated tRNA] + NAD(+) = mature tRNA + ADP-alpha-D-ribose 1'',2''-cyclic phosphate + nicotinamide</text>
        <dbReference type="Rhea" id="RHEA:23324"/>
        <dbReference type="Rhea" id="RHEA-COMP:11106"/>
        <dbReference type="Rhea" id="RHEA-COMP:11107"/>
        <dbReference type="ChEBI" id="CHEBI:17154"/>
        <dbReference type="ChEBI" id="CHEBI:57540"/>
        <dbReference type="ChEBI" id="CHEBI:76596"/>
        <dbReference type="ChEBI" id="CHEBI:82883"/>
        <dbReference type="ChEBI" id="CHEBI:85027"/>
        <dbReference type="EC" id="2.7.1.160"/>
    </reaction>
</comment>
<feature type="compositionally biased region" description="Polar residues" evidence="7">
    <location>
        <begin position="1"/>
        <end position="13"/>
    </location>
</feature>
<reference evidence="8" key="1">
    <citation type="submission" date="2022-11" db="EMBL/GenBank/DDBJ databases">
        <title>Genome Sequence of Cubamyces cubensis.</title>
        <authorList>
            <person name="Buettner E."/>
        </authorList>
    </citation>
    <scope>NUCLEOTIDE SEQUENCE</scope>
    <source>
        <strain evidence="8">MPL-01</strain>
    </source>
</reference>
<evidence type="ECO:0000256" key="4">
    <source>
        <dbReference type="ARBA" id="ARBA00022679"/>
    </source>
</evidence>
<name>A0AAD7TNX4_9APHY</name>
<sequence>MSANDSPQSQGQRNSDEKQNARRGGPSGRGRGGGGGRGGSAKLRGLPKDSHEVRISKTLSWILRHGSQSEGLAMRPDGYVRVHDLLQRPKLRELTFDALQEIVKNDAKSRYSLVLEADPSTGEEVWWIRANQGHSLKSVVLDYEPIKSVSDIPTGIAVHGTNKRAWGSIKEQGLSKMTRNHIHLAQGVAGSGVISGMRSSSQILIFVDVQKALDAGIKFYISANGVVLTDGDECGYLHPRFFSRVETADGKPLEGWDGPRTSLQDPPAQHFVAASAPGPSPNTASVGVGPSTQDEGIQTSTSTATDVGVQALEKKMENTTLHAEMYNALLLHLASALRKVHFDYTPRWGRGTPETVIENVTFPCVLTDKEYMYRVSVDDTDLGVRRADGVQMDGSQMLNFREWNKGSGIKDRCRIRVYVVDPDTGSQYLVAQWK</sequence>
<dbReference type="SUPFAM" id="SSF101542">
    <property type="entry name" value="Fungal immunomodulatory protein, FIP"/>
    <property type="match status" value="1"/>
</dbReference>
<keyword evidence="4" id="KW-0808">Transferase</keyword>
<dbReference type="PANTHER" id="PTHR12684:SF2">
    <property type="entry name" value="TRNA 2'-PHOSPHOTRANSFERASE 1"/>
    <property type="match status" value="1"/>
</dbReference>
<dbReference type="GO" id="GO:0030246">
    <property type="term" value="F:carbohydrate binding"/>
    <property type="evidence" value="ECO:0007669"/>
    <property type="project" value="InterPro"/>
</dbReference>
<dbReference type="InterPro" id="IPR042081">
    <property type="entry name" value="RNA_2'-PTrans_C"/>
</dbReference>
<evidence type="ECO:0000256" key="2">
    <source>
        <dbReference type="ARBA" id="ARBA00009836"/>
    </source>
</evidence>
<feature type="compositionally biased region" description="Polar residues" evidence="7">
    <location>
        <begin position="281"/>
        <end position="303"/>
    </location>
</feature>
<evidence type="ECO:0000256" key="6">
    <source>
        <dbReference type="ARBA" id="ARBA00047949"/>
    </source>
</evidence>
<comment type="similarity">
    <text evidence="2">Belongs to the KptA/TPT1 family.</text>
</comment>
<dbReference type="InterPro" id="IPR036344">
    <property type="entry name" value="FIP_sf"/>
</dbReference>
<dbReference type="EMBL" id="JAPEVG010000235">
    <property type="protein sequence ID" value="KAJ8473093.1"/>
    <property type="molecule type" value="Genomic_DNA"/>
</dbReference>
<keyword evidence="5" id="KW-0520">NAD</keyword>
<dbReference type="Pfam" id="PF09259">
    <property type="entry name" value="Fve"/>
    <property type="match status" value="1"/>
</dbReference>
<evidence type="ECO:0000256" key="7">
    <source>
        <dbReference type="SAM" id="MobiDB-lite"/>
    </source>
</evidence>
<evidence type="ECO:0000313" key="9">
    <source>
        <dbReference type="Proteomes" id="UP001215151"/>
    </source>
</evidence>
<dbReference type="AlphaFoldDB" id="A0AAD7TNX4"/>
<dbReference type="Proteomes" id="UP001215151">
    <property type="component" value="Unassembled WGS sequence"/>
</dbReference>
<accession>A0AAD7TNX4</accession>
<dbReference type="InterPro" id="IPR053742">
    <property type="entry name" value="Fungal_ImmunoLectin_sf"/>
</dbReference>
<dbReference type="GO" id="GO:0000215">
    <property type="term" value="F:tRNA 2'-phosphotransferase activity"/>
    <property type="evidence" value="ECO:0007669"/>
    <property type="project" value="UniProtKB-EC"/>
</dbReference>
<proteinExistence type="inferred from homology"/>
<dbReference type="InterPro" id="IPR002745">
    <property type="entry name" value="Ptrans_KptA/Tpt1"/>
</dbReference>
<dbReference type="Gene3D" id="2.60.40.1790">
    <property type="entry name" value="Fungal immunomodulatory protein Fve"/>
    <property type="match status" value="1"/>
</dbReference>
<dbReference type="Pfam" id="PF01885">
    <property type="entry name" value="PTS_2-RNA"/>
    <property type="match status" value="1"/>
</dbReference>
<dbReference type="GO" id="GO:0006388">
    <property type="term" value="P:tRNA splicing, via endonucleolytic cleavage and ligation"/>
    <property type="evidence" value="ECO:0007669"/>
    <property type="project" value="TreeGrafter"/>
</dbReference>
<dbReference type="EC" id="2.7.1.160" evidence="3"/>